<comment type="similarity">
    <text evidence="1">Belongs to the LacAB/RpiB family.</text>
</comment>
<dbReference type="RefSeq" id="WP_085934266.1">
    <property type="nucleotide sequence ID" value="NZ_FUWJ01000002.1"/>
</dbReference>
<gene>
    <name evidence="4" type="ORF">SAMN02745126_02600</name>
</gene>
<dbReference type="Proteomes" id="UP000190092">
    <property type="component" value="Unassembled WGS sequence"/>
</dbReference>
<dbReference type="Gene3D" id="3.40.1400.10">
    <property type="entry name" value="Sugar-phosphate isomerase, RpiB/LacA/LacB"/>
    <property type="match status" value="1"/>
</dbReference>
<dbReference type="InterPro" id="IPR004785">
    <property type="entry name" value="RpiB"/>
</dbReference>
<dbReference type="NCBIfam" id="NF004051">
    <property type="entry name" value="PRK05571.1"/>
    <property type="match status" value="1"/>
</dbReference>
<keyword evidence="5" id="KW-1185">Reference proteome</keyword>
<sequence>MKIVVGSDHAGFPMKGELLAFLREQGHDVIDVGSYDPAPVDFPDIARKVAAAITSGQAERGLMVCGTGVGASIGANKMKGIRAAVCHDVHSAHQCVEHDDVNVMCIGAQIVGPWLAKDLLAAYLDAKFSTAEEFRRRVAKLADMDAGR</sequence>
<keyword evidence="2 4" id="KW-0413">Isomerase</keyword>
<reference evidence="5" key="1">
    <citation type="submission" date="2017-02" db="EMBL/GenBank/DDBJ databases">
        <authorList>
            <person name="Varghese N."/>
            <person name="Submissions S."/>
        </authorList>
    </citation>
    <scope>NUCLEOTIDE SEQUENCE [LARGE SCALE GENOMIC DNA]</scope>
    <source>
        <strain evidence="5">ATCC 27094</strain>
    </source>
</reference>
<dbReference type="PANTHER" id="PTHR43732">
    <property type="entry name" value="RIBOSE 5-PHOSPHATE ISOMERASE-RELATED"/>
    <property type="match status" value="1"/>
</dbReference>
<accession>A0A1T4P448</accession>
<dbReference type="NCBIfam" id="TIGR01120">
    <property type="entry name" value="rpiB"/>
    <property type="match status" value="1"/>
</dbReference>
<name>A0A1T4P448_9HYPH</name>
<dbReference type="Pfam" id="PF02502">
    <property type="entry name" value="LacAB_rpiB"/>
    <property type="match status" value="1"/>
</dbReference>
<dbReference type="GO" id="GO:0005975">
    <property type="term" value="P:carbohydrate metabolic process"/>
    <property type="evidence" value="ECO:0007669"/>
    <property type="project" value="InterPro"/>
</dbReference>
<dbReference type="AlphaFoldDB" id="A0A1T4P448"/>
<evidence type="ECO:0000256" key="2">
    <source>
        <dbReference type="ARBA" id="ARBA00023235"/>
    </source>
</evidence>
<organism evidence="4 5">
    <name type="scientific">Enhydrobacter aerosaccus</name>
    <dbReference type="NCBI Taxonomy" id="225324"/>
    <lineage>
        <taxon>Bacteria</taxon>
        <taxon>Pseudomonadati</taxon>
        <taxon>Pseudomonadota</taxon>
        <taxon>Alphaproteobacteria</taxon>
        <taxon>Hyphomicrobiales</taxon>
        <taxon>Enhydrobacter</taxon>
    </lineage>
</organism>
<evidence type="ECO:0000256" key="3">
    <source>
        <dbReference type="PIRSR" id="PIRSR005384-1"/>
    </source>
</evidence>
<dbReference type="PIRSF" id="PIRSF005384">
    <property type="entry name" value="RpiB_LacA_B"/>
    <property type="match status" value="1"/>
</dbReference>
<dbReference type="EMBL" id="FUWJ01000002">
    <property type="protein sequence ID" value="SJZ86171.1"/>
    <property type="molecule type" value="Genomic_DNA"/>
</dbReference>
<dbReference type="OrthoDB" id="1778624at2"/>
<dbReference type="InterPro" id="IPR051812">
    <property type="entry name" value="SPI_LacAB/RpiB"/>
</dbReference>
<dbReference type="SUPFAM" id="SSF89623">
    <property type="entry name" value="Ribose/Galactose isomerase RpiB/AlsB"/>
    <property type="match status" value="1"/>
</dbReference>
<dbReference type="PANTHER" id="PTHR43732:SF1">
    <property type="entry name" value="RIBOSE 5-PHOSPHATE ISOMERASE"/>
    <property type="match status" value="1"/>
</dbReference>
<dbReference type="InterPro" id="IPR036569">
    <property type="entry name" value="RpiB_LacA_LacB_sf"/>
</dbReference>
<dbReference type="InterPro" id="IPR003500">
    <property type="entry name" value="RpiB_LacA_LacB"/>
</dbReference>
<feature type="active site" description="Proton donor" evidence="3">
    <location>
        <position position="98"/>
    </location>
</feature>
<evidence type="ECO:0000256" key="1">
    <source>
        <dbReference type="ARBA" id="ARBA00008754"/>
    </source>
</evidence>
<dbReference type="GO" id="GO:0016861">
    <property type="term" value="F:intramolecular oxidoreductase activity, interconverting aldoses and ketoses"/>
    <property type="evidence" value="ECO:0007669"/>
    <property type="project" value="UniProtKB-ARBA"/>
</dbReference>
<dbReference type="NCBIfam" id="TIGR00689">
    <property type="entry name" value="rpiB_lacA_lacB"/>
    <property type="match status" value="1"/>
</dbReference>
<feature type="active site" description="Proton acceptor" evidence="3">
    <location>
        <position position="65"/>
    </location>
</feature>
<proteinExistence type="inferred from homology"/>
<dbReference type="STRING" id="225324.SAMN02745126_02600"/>
<evidence type="ECO:0000313" key="4">
    <source>
        <dbReference type="EMBL" id="SJZ86171.1"/>
    </source>
</evidence>
<evidence type="ECO:0000313" key="5">
    <source>
        <dbReference type="Proteomes" id="UP000190092"/>
    </source>
</evidence>
<protein>
    <submittedName>
        <fullName evidence="4">Ribose 5-phosphate isomerase B</fullName>
    </submittedName>
</protein>